<dbReference type="Gene3D" id="3.90.550.10">
    <property type="entry name" value="Spore Coat Polysaccharide Biosynthesis Protein SpsA, Chain A"/>
    <property type="match status" value="1"/>
</dbReference>
<keyword evidence="6" id="KW-0547">Nucleotide-binding</keyword>
<name>A0ABU4IIC3_9VIBR</name>
<dbReference type="Pfam" id="PF01050">
    <property type="entry name" value="MannoseP_isomer"/>
    <property type="match status" value="1"/>
</dbReference>
<dbReference type="SUPFAM" id="SSF51182">
    <property type="entry name" value="RmlC-like cupins"/>
    <property type="match status" value="1"/>
</dbReference>
<evidence type="ECO:0000259" key="10">
    <source>
        <dbReference type="Pfam" id="PF00483"/>
    </source>
</evidence>
<comment type="caution">
    <text evidence="13">The sequence shown here is derived from an EMBL/GenBank/DDBJ whole genome shotgun (WGS) entry which is preliminary data.</text>
</comment>
<gene>
    <name evidence="13" type="ORF">SBW85_11325</name>
</gene>
<dbReference type="InterPro" id="IPR005835">
    <property type="entry name" value="NTP_transferase_dom"/>
</dbReference>
<dbReference type="Proteomes" id="UP001272325">
    <property type="component" value="Unassembled WGS sequence"/>
</dbReference>
<protein>
    <recommendedName>
        <fullName evidence="3">mannose-1-phosphate guanylyltransferase</fullName>
        <ecNumber evidence="3">2.7.7.13</ecNumber>
    </recommendedName>
</protein>
<sequence>MFIPVIMAGGSGSRLWPLSRSAFPKQFLSLDNQHSLTMLQSTIERLNGLEAAEPIIISNEDHRFVVAEQIRTYGKKSRIILEPAGRNTAPAIALAAFTAIEQGDDPVMLVLAADHFVKNKAAFQSAILQALQQAEAGKLATFGIVPTAPETGYGYIHRGGEVTSGTCEINAFVEKPKLEVAQQYLDSGEYYWNSGCFMFKASVFLNELKQYSPDIYRQCELSMRGISHDYDFIRVGVEDFLKCPDDSVDYAVMEHTKHGVVVPMDAGWSDVGSWSALWEVSDKDDNGNVCQGDAILSGTSDCYIYAPNKLVAAVGLKDIVVVETKDAVLVADKNQVQEVKKIVEHLKAENRAEYRDHRESYRPWGKSDAIDKGERYKVNRITVEPGKKQSLQMHFHRAEHWVVVSGTAKVTFDGSVKVITENQSLYIPVGMNHMIENPGKIPLELIEIQSGSYLNEDDVVRFEGKES</sequence>
<evidence type="ECO:0000259" key="11">
    <source>
        <dbReference type="Pfam" id="PF01050"/>
    </source>
</evidence>
<dbReference type="CDD" id="cd02509">
    <property type="entry name" value="GDP-M1P_Guanylyltransferase"/>
    <property type="match status" value="1"/>
</dbReference>
<dbReference type="GO" id="GO:0004475">
    <property type="term" value="F:mannose-1-phosphate guanylyltransferase (GTP) activity"/>
    <property type="evidence" value="ECO:0007669"/>
    <property type="project" value="UniProtKB-EC"/>
</dbReference>
<evidence type="ECO:0000256" key="9">
    <source>
        <dbReference type="RuleBase" id="RU004190"/>
    </source>
</evidence>
<keyword evidence="5 13" id="KW-0548">Nucleotidyltransferase</keyword>
<feature type="domain" description="Mannose-6-phosphate isomerase type II C-terminal" evidence="11">
    <location>
        <begin position="350"/>
        <end position="463"/>
    </location>
</feature>
<evidence type="ECO:0000256" key="3">
    <source>
        <dbReference type="ARBA" id="ARBA00012387"/>
    </source>
</evidence>
<dbReference type="InterPro" id="IPR014710">
    <property type="entry name" value="RmlC-like_jellyroll"/>
</dbReference>
<feature type="domain" description="MannoseP isomerase/GMP-like beta-helix" evidence="12">
    <location>
        <begin position="297"/>
        <end position="346"/>
    </location>
</feature>
<comment type="pathway">
    <text evidence="1">Nucleotide-sugar biosynthesis; GDP-alpha-D-mannose biosynthesis; GDP-alpha-D-mannose from alpha-D-mannose 1-phosphate (GTP route): step 1/1.</text>
</comment>
<dbReference type="CDD" id="cd02213">
    <property type="entry name" value="cupin_PMI_typeII_C"/>
    <property type="match status" value="1"/>
</dbReference>
<dbReference type="InterPro" id="IPR054566">
    <property type="entry name" value="ManC/GMP-like_b-helix"/>
</dbReference>
<evidence type="ECO:0000256" key="2">
    <source>
        <dbReference type="ARBA" id="ARBA00006115"/>
    </source>
</evidence>
<dbReference type="InterPro" id="IPR011051">
    <property type="entry name" value="RmlC_Cupin_sf"/>
</dbReference>
<evidence type="ECO:0000256" key="7">
    <source>
        <dbReference type="ARBA" id="ARBA00023134"/>
    </source>
</evidence>
<dbReference type="NCBIfam" id="TIGR01479">
    <property type="entry name" value="GMP_PMI"/>
    <property type="match status" value="1"/>
</dbReference>
<dbReference type="PANTHER" id="PTHR46390">
    <property type="entry name" value="MANNOSE-1-PHOSPHATE GUANYLYLTRANSFERASE"/>
    <property type="match status" value="1"/>
</dbReference>
<accession>A0ABU4IIC3</accession>
<evidence type="ECO:0000313" key="14">
    <source>
        <dbReference type="Proteomes" id="UP001272325"/>
    </source>
</evidence>
<evidence type="ECO:0000256" key="6">
    <source>
        <dbReference type="ARBA" id="ARBA00022741"/>
    </source>
</evidence>
<keyword evidence="13" id="KW-0413">Isomerase</keyword>
<keyword evidence="14" id="KW-1185">Reference proteome</keyword>
<dbReference type="InterPro" id="IPR001538">
    <property type="entry name" value="Man6P_isomerase-2_C"/>
</dbReference>
<dbReference type="Pfam" id="PF22640">
    <property type="entry name" value="ManC_GMP_beta-helix"/>
    <property type="match status" value="1"/>
</dbReference>
<dbReference type="Pfam" id="PF00483">
    <property type="entry name" value="NTP_transferase"/>
    <property type="match status" value="1"/>
</dbReference>
<dbReference type="PANTHER" id="PTHR46390:SF1">
    <property type="entry name" value="MANNOSE-1-PHOSPHATE GUANYLYLTRANSFERASE"/>
    <property type="match status" value="1"/>
</dbReference>
<dbReference type="SUPFAM" id="SSF53448">
    <property type="entry name" value="Nucleotide-diphospho-sugar transferases"/>
    <property type="match status" value="1"/>
</dbReference>
<evidence type="ECO:0000313" key="13">
    <source>
        <dbReference type="EMBL" id="MDW6018313.1"/>
    </source>
</evidence>
<dbReference type="RefSeq" id="WP_171138528.1">
    <property type="nucleotide sequence ID" value="NZ_AP024893.1"/>
</dbReference>
<reference evidence="13 14" key="1">
    <citation type="submission" date="2023-11" db="EMBL/GenBank/DDBJ databases">
        <title>Plant-associative lifestyle of Vibrio porteresiae and its evolutionary dynamics.</title>
        <authorList>
            <person name="Rameshkumar N."/>
            <person name="Kirti K."/>
        </authorList>
    </citation>
    <scope>NUCLEOTIDE SEQUENCE [LARGE SCALE GENOMIC DNA]</scope>
    <source>
        <strain evidence="13 14">MSSRF60</strain>
    </source>
</reference>
<dbReference type="Gene3D" id="2.60.120.10">
    <property type="entry name" value="Jelly Rolls"/>
    <property type="match status" value="1"/>
</dbReference>
<evidence type="ECO:0000256" key="4">
    <source>
        <dbReference type="ARBA" id="ARBA00022679"/>
    </source>
</evidence>
<comment type="catalytic activity">
    <reaction evidence="8">
        <text>alpha-D-mannose 1-phosphate + GTP + H(+) = GDP-alpha-D-mannose + diphosphate</text>
        <dbReference type="Rhea" id="RHEA:15229"/>
        <dbReference type="ChEBI" id="CHEBI:15378"/>
        <dbReference type="ChEBI" id="CHEBI:33019"/>
        <dbReference type="ChEBI" id="CHEBI:37565"/>
        <dbReference type="ChEBI" id="CHEBI:57527"/>
        <dbReference type="ChEBI" id="CHEBI:58409"/>
        <dbReference type="EC" id="2.7.7.13"/>
    </reaction>
</comment>
<dbReference type="EC" id="2.7.7.13" evidence="3"/>
<evidence type="ECO:0000259" key="12">
    <source>
        <dbReference type="Pfam" id="PF22640"/>
    </source>
</evidence>
<evidence type="ECO:0000256" key="8">
    <source>
        <dbReference type="ARBA" id="ARBA00047343"/>
    </source>
</evidence>
<proteinExistence type="inferred from homology"/>
<keyword evidence="7" id="KW-0342">GTP-binding</keyword>
<dbReference type="GO" id="GO:0004476">
    <property type="term" value="F:mannose-6-phosphate isomerase activity"/>
    <property type="evidence" value="ECO:0007669"/>
    <property type="project" value="UniProtKB-EC"/>
</dbReference>
<keyword evidence="4 13" id="KW-0808">Transferase</keyword>
<feature type="domain" description="Nucleotidyl transferase" evidence="10">
    <location>
        <begin position="4"/>
        <end position="284"/>
    </location>
</feature>
<evidence type="ECO:0000256" key="1">
    <source>
        <dbReference type="ARBA" id="ARBA00004823"/>
    </source>
</evidence>
<dbReference type="InterPro" id="IPR006375">
    <property type="entry name" value="Man1P_GuaTrfase/Man6P_Isoase"/>
</dbReference>
<organism evidence="13 14">
    <name type="scientific">Vibrio plantisponsor</name>
    <dbReference type="NCBI Taxonomy" id="664643"/>
    <lineage>
        <taxon>Bacteria</taxon>
        <taxon>Pseudomonadati</taxon>
        <taxon>Pseudomonadota</taxon>
        <taxon>Gammaproteobacteria</taxon>
        <taxon>Vibrionales</taxon>
        <taxon>Vibrionaceae</taxon>
        <taxon>Vibrio</taxon>
    </lineage>
</organism>
<dbReference type="EMBL" id="JAWRCN010000001">
    <property type="protein sequence ID" value="MDW6018313.1"/>
    <property type="molecule type" value="Genomic_DNA"/>
</dbReference>
<evidence type="ECO:0000256" key="5">
    <source>
        <dbReference type="ARBA" id="ARBA00022695"/>
    </source>
</evidence>
<dbReference type="InterPro" id="IPR051161">
    <property type="entry name" value="Mannose-6P_isomerase_type2"/>
</dbReference>
<comment type="similarity">
    <text evidence="2 9">Belongs to the mannose-6-phosphate isomerase type 2 family.</text>
</comment>
<dbReference type="InterPro" id="IPR049577">
    <property type="entry name" value="GMPP_N"/>
</dbReference>
<dbReference type="InterPro" id="IPR029044">
    <property type="entry name" value="Nucleotide-diphossugar_trans"/>
</dbReference>